<dbReference type="AlphaFoldDB" id="A0A813MPE5"/>
<evidence type="ECO:0000256" key="7">
    <source>
        <dbReference type="ARBA" id="ARBA00037847"/>
    </source>
</evidence>
<dbReference type="Pfam" id="PF01105">
    <property type="entry name" value="EMP24_GP25L"/>
    <property type="match status" value="1"/>
</dbReference>
<gene>
    <name evidence="12" type="ORF">OXX778_LOCUS2376</name>
</gene>
<evidence type="ECO:0000313" key="12">
    <source>
        <dbReference type="EMBL" id="CAF0723948.1"/>
    </source>
</evidence>
<feature type="domain" description="GOLD" evidence="11">
    <location>
        <begin position="42"/>
        <end position="123"/>
    </location>
</feature>
<feature type="signal peptide" evidence="10">
    <location>
        <begin position="1"/>
        <end position="24"/>
    </location>
</feature>
<evidence type="ECO:0000256" key="4">
    <source>
        <dbReference type="ARBA" id="ARBA00022729"/>
    </source>
</evidence>
<comment type="similarity">
    <text evidence="2 8">Belongs to the EMP24/GP25L family.</text>
</comment>
<feature type="transmembrane region" description="Helical" evidence="9">
    <location>
        <begin position="185"/>
        <end position="207"/>
    </location>
</feature>
<keyword evidence="13" id="KW-1185">Reference proteome</keyword>
<name>A0A813MPE5_9BILA</name>
<evidence type="ECO:0000259" key="11">
    <source>
        <dbReference type="PROSITE" id="PS50866"/>
    </source>
</evidence>
<reference evidence="12" key="1">
    <citation type="submission" date="2021-02" db="EMBL/GenBank/DDBJ databases">
        <authorList>
            <person name="Nowell W R."/>
        </authorList>
    </citation>
    <scope>NUCLEOTIDE SEQUENCE</scope>
    <source>
        <strain evidence="12">Ploen Becks lab</strain>
    </source>
</reference>
<comment type="caution">
    <text evidence="12">The sequence shown here is derived from an EMBL/GenBank/DDBJ whole genome shotgun (WGS) entry which is preliminary data.</text>
</comment>
<evidence type="ECO:0000256" key="6">
    <source>
        <dbReference type="ARBA" id="ARBA00023136"/>
    </source>
</evidence>
<evidence type="ECO:0000256" key="5">
    <source>
        <dbReference type="ARBA" id="ARBA00022989"/>
    </source>
</evidence>
<dbReference type="InterPro" id="IPR036598">
    <property type="entry name" value="GOLD_dom_sf"/>
</dbReference>
<keyword evidence="6 9" id="KW-0472">Membrane</keyword>
<dbReference type="PANTHER" id="PTHR22811">
    <property type="entry name" value="TRANSMEMBRANE EMP24 DOMAIN-CONTAINING PROTEIN"/>
    <property type="match status" value="1"/>
</dbReference>
<dbReference type="PROSITE" id="PS50866">
    <property type="entry name" value="GOLD"/>
    <property type="match status" value="1"/>
</dbReference>
<evidence type="ECO:0000256" key="9">
    <source>
        <dbReference type="SAM" id="Phobius"/>
    </source>
</evidence>
<keyword evidence="4 10" id="KW-0732">Signal</keyword>
<dbReference type="InterPro" id="IPR009038">
    <property type="entry name" value="GOLD_dom"/>
</dbReference>
<dbReference type="GO" id="GO:0016020">
    <property type="term" value="C:membrane"/>
    <property type="evidence" value="ECO:0007669"/>
    <property type="project" value="UniProtKB-SubCell"/>
</dbReference>
<comment type="subcellular location">
    <subcellularLocation>
        <location evidence="7">Endomembrane system</location>
        <topology evidence="7">Single-pass membrane protein</topology>
    </subcellularLocation>
    <subcellularLocation>
        <location evidence="1 8">Membrane</location>
        <topology evidence="1 8">Single-pass type I membrane protein</topology>
    </subcellularLocation>
</comment>
<evidence type="ECO:0000256" key="1">
    <source>
        <dbReference type="ARBA" id="ARBA00004479"/>
    </source>
</evidence>
<dbReference type="GO" id="GO:0012505">
    <property type="term" value="C:endomembrane system"/>
    <property type="evidence" value="ECO:0007669"/>
    <property type="project" value="UniProtKB-SubCell"/>
</dbReference>
<dbReference type="SUPFAM" id="SSF101576">
    <property type="entry name" value="Supernatant protein factor (SPF), C-terminal domain"/>
    <property type="match status" value="1"/>
</dbReference>
<proteinExistence type="inferred from homology"/>
<dbReference type="OrthoDB" id="10037706at2759"/>
<sequence>MKLKNTNFEFALVILFVHLKDLIAQSTWIKHEFKVVIEAGKKDCFYQPIELDSVFHASYQVIKGNDIIFYVADPNREILKVLQYEQSGQHQIQKTNVKGDYEICFDNSYSQFHDKLVSIYILSFHQDSLLERFRHEKELNETTQMSREISDKISINLVEIFTHQAMSRFRGSKDEFLIEANNELVFYWSIFQTFLIILCGAFQAYFIKKLFKTRTK</sequence>
<dbReference type="SMART" id="SM01190">
    <property type="entry name" value="EMP24_GP25L"/>
    <property type="match status" value="1"/>
</dbReference>
<protein>
    <recommendedName>
        <fullName evidence="11">GOLD domain-containing protein</fullName>
    </recommendedName>
</protein>
<dbReference type="EMBL" id="CAJNOC010000183">
    <property type="protein sequence ID" value="CAF0723948.1"/>
    <property type="molecule type" value="Genomic_DNA"/>
</dbReference>
<evidence type="ECO:0000256" key="10">
    <source>
        <dbReference type="SAM" id="SignalP"/>
    </source>
</evidence>
<accession>A0A813MPE5</accession>
<evidence type="ECO:0000256" key="2">
    <source>
        <dbReference type="ARBA" id="ARBA00007104"/>
    </source>
</evidence>
<dbReference type="Proteomes" id="UP000663879">
    <property type="component" value="Unassembled WGS sequence"/>
</dbReference>
<feature type="chain" id="PRO_5032557694" description="GOLD domain-containing protein" evidence="10">
    <location>
        <begin position="25"/>
        <end position="216"/>
    </location>
</feature>
<evidence type="ECO:0000256" key="3">
    <source>
        <dbReference type="ARBA" id="ARBA00022692"/>
    </source>
</evidence>
<organism evidence="12 13">
    <name type="scientific">Brachionus calyciflorus</name>
    <dbReference type="NCBI Taxonomy" id="104777"/>
    <lineage>
        <taxon>Eukaryota</taxon>
        <taxon>Metazoa</taxon>
        <taxon>Spiralia</taxon>
        <taxon>Gnathifera</taxon>
        <taxon>Rotifera</taxon>
        <taxon>Eurotatoria</taxon>
        <taxon>Monogononta</taxon>
        <taxon>Pseudotrocha</taxon>
        <taxon>Ploima</taxon>
        <taxon>Brachionidae</taxon>
        <taxon>Brachionus</taxon>
    </lineage>
</organism>
<evidence type="ECO:0000313" key="13">
    <source>
        <dbReference type="Proteomes" id="UP000663879"/>
    </source>
</evidence>
<keyword evidence="3 8" id="KW-0812">Transmembrane</keyword>
<dbReference type="InterPro" id="IPR015720">
    <property type="entry name" value="Emp24-like"/>
</dbReference>
<evidence type="ECO:0000256" key="8">
    <source>
        <dbReference type="RuleBase" id="RU003827"/>
    </source>
</evidence>
<keyword evidence="5 9" id="KW-1133">Transmembrane helix</keyword>